<dbReference type="EC" id="3.4.13.9" evidence="7"/>
<gene>
    <name evidence="7 10" type="primary">pepQ</name>
    <name evidence="10" type="ORF">KDW95_10185</name>
</gene>
<keyword evidence="4 7" id="KW-0224">Dipeptidase</keyword>
<dbReference type="PROSITE" id="PS00491">
    <property type="entry name" value="PROLINE_PEPTIDASE"/>
    <property type="match status" value="1"/>
</dbReference>
<proteinExistence type="inferred from homology"/>
<sequence length="442" mass="48492">MHASYLAHLEILQARAESALAVAGLDSLMLGSGSAQRRFMDDTAYPFRAHADFVQWLPQLAAYSDSWLLIRPGKKPRLLLCLPEDFWHLPPQPPRGDWTYAFEIEIFASAAMAGLALNRLGRVGLIAAQNPVFAQPDWQQNPPALLSALHYERACKTDWELECLRRASLRAVAGHEVARQQFAAGASEYEIHQAYLAATSHNEPELPYDNIVALNEHAAVLHYQLQQRDRPARHHSLLLDAGATHLGYGADISRTHAADPAGGFGQLIQALDIAQQALLQQVRPGASFVDLHLRMHELLAGVLQGAGLVNASVEAQIEQGITRAFFPHGLGHLLGLQVHDVGGWQQGAAGMLQEPPPEHPFLRLTRTLQPGFVITIEPGLYFIPSLLDKLRQGRAADAVNWQQVETLMPCGGIRIEDNVAITAQGHENMTRDAFAAAGREGF</sequence>
<dbReference type="InterPro" id="IPR052433">
    <property type="entry name" value="X-Pro_dipept-like"/>
</dbReference>
<dbReference type="InterPro" id="IPR000994">
    <property type="entry name" value="Pept_M24"/>
</dbReference>
<reference evidence="10" key="1">
    <citation type="submission" date="2021-04" db="EMBL/GenBank/DDBJ databases">
        <title>Oceanospirillales bacteria with DddD are important DMSP degraders in coastal seawater.</title>
        <authorList>
            <person name="Liu J."/>
        </authorList>
    </citation>
    <scope>NUCLEOTIDE SEQUENCE</scope>
    <source>
        <strain evidence="10">D13-1</strain>
    </source>
</reference>
<dbReference type="Proteomes" id="UP001058461">
    <property type="component" value="Chromosome"/>
</dbReference>
<feature type="binding site" evidence="7">
    <location>
        <position position="416"/>
    </location>
    <ligand>
        <name>Mn(2+)</name>
        <dbReference type="ChEBI" id="CHEBI:29035"/>
        <label>1</label>
    </ligand>
</feature>
<comment type="cofactor">
    <cofactor evidence="7">
        <name>Mn(2+)</name>
        <dbReference type="ChEBI" id="CHEBI:29035"/>
    </cofactor>
    <text evidence="7">Binds 2 manganese ions per subunit.</text>
</comment>
<evidence type="ECO:0000256" key="2">
    <source>
        <dbReference type="ARBA" id="ARBA00022723"/>
    </source>
</evidence>
<evidence type="ECO:0000256" key="4">
    <source>
        <dbReference type="ARBA" id="ARBA00022997"/>
    </source>
</evidence>
<dbReference type="EMBL" id="CP073347">
    <property type="protein sequence ID" value="UTW14378.1"/>
    <property type="molecule type" value="Genomic_DNA"/>
</dbReference>
<feature type="binding site" evidence="7">
    <location>
        <position position="251"/>
    </location>
    <ligand>
        <name>Mn(2+)</name>
        <dbReference type="ChEBI" id="CHEBI:29035"/>
        <label>2</label>
    </ligand>
</feature>
<accession>A0ABY5HPY3</accession>
<evidence type="ECO:0000256" key="6">
    <source>
        <dbReference type="ARBA" id="ARBA00023211"/>
    </source>
</evidence>
<dbReference type="GO" id="GO:0102009">
    <property type="term" value="F:proline dipeptidase activity"/>
    <property type="evidence" value="ECO:0007669"/>
    <property type="project" value="UniProtKB-EC"/>
</dbReference>
<evidence type="ECO:0000256" key="5">
    <source>
        <dbReference type="ARBA" id="ARBA00023049"/>
    </source>
</evidence>
<feature type="domain" description="Xaa-Pro dipeptidase N-terminal" evidence="9">
    <location>
        <begin position="4"/>
        <end position="151"/>
    </location>
</feature>
<dbReference type="HAMAP" id="MF_01279">
    <property type="entry name" value="X_Pro_dipeptid"/>
    <property type="match status" value="1"/>
</dbReference>
<dbReference type="PANTHER" id="PTHR43226">
    <property type="entry name" value="XAA-PRO AMINOPEPTIDASE 3"/>
    <property type="match status" value="1"/>
</dbReference>
<evidence type="ECO:0000256" key="7">
    <source>
        <dbReference type="HAMAP-Rule" id="MF_01279"/>
    </source>
</evidence>
<comment type="similarity">
    <text evidence="7">Belongs to the peptidase M24B family. Bacterial-type prolidase subfamily.</text>
</comment>
<keyword evidence="5 7" id="KW-0482">Metalloprotease</keyword>
<dbReference type="Gene3D" id="3.90.230.10">
    <property type="entry name" value="Creatinase/methionine aminopeptidase superfamily"/>
    <property type="match status" value="1"/>
</dbReference>
<keyword evidence="3 7" id="KW-0378">Hydrolase</keyword>
<keyword evidence="6 7" id="KW-0464">Manganese</keyword>
<dbReference type="NCBIfam" id="NF010133">
    <property type="entry name" value="PRK13607.1"/>
    <property type="match status" value="1"/>
</dbReference>
<feature type="binding site" evidence="7">
    <location>
        <position position="251"/>
    </location>
    <ligand>
        <name>Mn(2+)</name>
        <dbReference type="ChEBI" id="CHEBI:29035"/>
        <label>1</label>
    </ligand>
</feature>
<dbReference type="Pfam" id="PF21216">
    <property type="entry name" value="PepQ_N"/>
    <property type="match status" value="1"/>
</dbReference>
<dbReference type="PANTHER" id="PTHR43226:SF8">
    <property type="entry name" value="XAA-PRO DIPEPTIDASE"/>
    <property type="match status" value="1"/>
</dbReference>
<dbReference type="Gene3D" id="3.40.350.10">
    <property type="entry name" value="Creatinase/prolidase N-terminal domain"/>
    <property type="match status" value="1"/>
</dbReference>
<evidence type="ECO:0000313" key="10">
    <source>
        <dbReference type="EMBL" id="UTW14378.1"/>
    </source>
</evidence>
<evidence type="ECO:0000256" key="3">
    <source>
        <dbReference type="ARBA" id="ARBA00022801"/>
    </source>
</evidence>
<keyword evidence="2 7" id="KW-0479">Metal-binding</keyword>
<feature type="domain" description="Peptidase M24" evidence="8">
    <location>
        <begin position="162"/>
        <end position="423"/>
    </location>
</feature>
<dbReference type="InterPro" id="IPR048819">
    <property type="entry name" value="PepQ_N"/>
</dbReference>
<feature type="binding site" evidence="7">
    <location>
        <position position="416"/>
    </location>
    <ligand>
        <name>Mn(2+)</name>
        <dbReference type="ChEBI" id="CHEBI:29035"/>
        <label>2</label>
    </ligand>
</feature>
<dbReference type="InterPro" id="IPR001131">
    <property type="entry name" value="Peptidase_M24B_aminopep-P_CS"/>
</dbReference>
<comment type="function">
    <text evidence="7">Splits dipeptides with a prolyl residue in the C-terminal position.</text>
</comment>
<dbReference type="InterPro" id="IPR036005">
    <property type="entry name" value="Creatinase/aminopeptidase-like"/>
</dbReference>
<protein>
    <recommendedName>
        <fullName evidence="7">Xaa-Pro dipeptidase</fullName>
        <shortName evidence="7">X-Pro dipeptidase</shortName>
        <ecNumber evidence="7">3.4.13.9</ecNumber>
    </recommendedName>
    <alternativeName>
        <fullName evidence="7">Imidodipeptidase</fullName>
    </alternativeName>
    <alternativeName>
        <fullName evidence="7">Proline dipeptidase</fullName>
        <shortName evidence="7">Prolidase</shortName>
    </alternativeName>
</protein>
<keyword evidence="1 7" id="KW-0645">Protease</keyword>
<dbReference type="Pfam" id="PF00557">
    <property type="entry name" value="Peptidase_M24"/>
    <property type="match status" value="1"/>
</dbReference>
<dbReference type="InterPro" id="IPR022846">
    <property type="entry name" value="X_Pro_dipept"/>
</dbReference>
<feature type="binding site" evidence="7">
    <location>
        <position position="332"/>
    </location>
    <ligand>
        <name>Mn(2+)</name>
        <dbReference type="ChEBI" id="CHEBI:29035"/>
        <label>1</label>
    </ligand>
</feature>
<evidence type="ECO:0000313" key="11">
    <source>
        <dbReference type="Proteomes" id="UP001058461"/>
    </source>
</evidence>
<feature type="binding site" evidence="7">
    <location>
        <position position="377"/>
    </location>
    <ligand>
        <name>Mn(2+)</name>
        <dbReference type="ChEBI" id="CHEBI:29035"/>
        <label>1</label>
    </ligand>
</feature>
<feature type="binding site" evidence="7">
    <location>
        <position position="240"/>
    </location>
    <ligand>
        <name>Mn(2+)</name>
        <dbReference type="ChEBI" id="CHEBI:29035"/>
        <label>2</label>
    </ligand>
</feature>
<evidence type="ECO:0000259" key="8">
    <source>
        <dbReference type="Pfam" id="PF00557"/>
    </source>
</evidence>
<name>A0ABY5HPY3_9GAMM</name>
<evidence type="ECO:0000256" key="1">
    <source>
        <dbReference type="ARBA" id="ARBA00022670"/>
    </source>
</evidence>
<dbReference type="InterPro" id="IPR029149">
    <property type="entry name" value="Creatin/AminoP/Spt16_N"/>
</dbReference>
<evidence type="ECO:0000259" key="9">
    <source>
        <dbReference type="Pfam" id="PF21216"/>
    </source>
</evidence>
<dbReference type="SUPFAM" id="SSF55920">
    <property type="entry name" value="Creatinase/aminopeptidase"/>
    <property type="match status" value="1"/>
</dbReference>
<comment type="catalytic activity">
    <reaction evidence="7">
        <text>Xaa-L-Pro dipeptide + H2O = an L-alpha-amino acid + L-proline</text>
        <dbReference type="Rhea" id="RHEA:76407"/>
        <dbReference type="ChEBI" id="CHEBI:15377"/>
        <dbReference type="ChEBI" id="CHEBI:59869"/>
        <dbReference type="ChEBI" id="CHEBI:60039"/>
        <dbReference type="ChEBI" id="CHEBI:195196"/>
        <dbReference type="EC" id="3.4.13.9"/>
    </reaction>
</comment>
<keyword evidence="11" id="KW-1185">Reference proteome</keyword>
<organism evidence="10 11">
    <name type="scientific">Marinobacterium rhizophilum</name>
    <dbReference type="NCBI Taxonomy" id="420402"/>
    <lineage>
        <taxon>Bacteria</taxon>
        <taxon>Pseudomonadati</taxon>
        <taxon>Pseudomonadota</taxon>
        <taxon>Gammaproteobacteria</taxon>
        <taxon>Oceanospirillales</taxon>
        <taxon>Oceanospirillaceae</taxon>
        <taxon>Marinobacterium</taxon>
    </lineage>
</organism>